<comment type="caution">
    <text evidence="2">The sequence shown here is derived from an EMBL/GenBank/DDBJ whole genome shotgun (WGS) entry which is preliminary data.</text>
</comment>
<evidence type="ECO:0000313" key="2">
    <source>
        <dbReference type="EMBL" id="KAF5312217.1"/>
    </source>
</evidence>
<feature type="compositionally biased region" description="Polar residues" evidence="1">
    <location>
        <begin position="41"/>
        <end position="68"/>
    </location>
</feature>
<dbReference type="Proteomes" id="UP000567179">
    <property type="component" value="Unassembled WGS sequence"/>
</dbReference>
<proteinExistence type="predicted"/>
<feature type="region of interest" description="Disordered" evidence="1">
    <location>
        <begin position="41"/>
        <end position="115"/>
    </location>
</feature>
<keyword evidence="3" id="KW-1185">Reference proteome</keyword>
<protein>
    <submittedName>
        <fullName evidence="2">Uncharacterized protein</fullName>
    </submittedName>
</protein>
<evidence type="ECO:0000313" key="3">
    <source>
        <dbReference type="Proteomes" id="UP000567179"/>
    </source>
</evidence>
<organism evidence="2 3">
    <name type="scientific">Psilocybe cf. subviscida</name>
    <dbReference type="NCBI Taxonomy" id="2480587"/>
    <lineage>
        <taxon>Eukaryota</taxon>
        <taxon>Fungi</taxon>
        <taxon>Dikarya</taxon>
        <taxon>Basidiomycota</taxon>
        <taxon>Agaricomycotina</taxon>
        <taxon>Agaricomycetes</taxon>
        <taxon>Agaricomycetidae</taxon>
        <taxon>Agaricales</taxon>
        <taxon>Agaricineae</taxon>
        <taxon>Strophariaceae</taxon>
        <taxon>Psilocybe</taxon>
    </lineage>
</organism>
<dbReference type="EMBL" id="JAACJJ010000056">
    <property type="protein sequence ID" value="KAF5312217.1"/>
    <property type="molecule type" value="Genomic_DNA"/>
</dbReference>
<reference evidence="2 3" key="1">
    <citation type="journal article" date="2020" name="ISME J.">
        <title>Uncovering the hidden diversity of litter-decomposition mechanisms in mushroom-forming fungi.</title>
        <authorList>
            <person name="Floudas D."/>
            <person name="Bentzer J."/>
            <person name="Ahren D."/>
            <person name="Johansson T."/>
            <person name="Persson P."/>
            <person name="Tunlid A."/>
        </authorList>
    </citation>
    <scope>NUCLEOTIDE SEQUENCE [LARGE SCALE GENOMIC DNA]</scope>
    <source>
        <strain evidence="2 3">CBS 101986</strain>
    </source>
</reference>
<gene>
    <name evidence="2" type="ORF">D9619_003682</name>
</gene>
<feature type="compositionally biased region" description="Basic residues" evidence="1">
    <location>
        <begin position="77"/>
        <end position="86"/>
    </location>
</feature>
<evidence type="ECO:0000256" key="1">
    <source>
        <dbReference type="SAM" id="MobiDB-lite"/>
    </source>
</evidence>
<sequence>MVLKMNRQWTTELESKYKRCKKRETFDKRCTSFNYHNGTSYGEQTACSSTNEQGQGYSGRNTSHTRVSAGTDDSARIRARAVRRTKALNAGTSSGGTGTSIKYRHKQQSKYVQRE</sequence>
<accession>A0A8H5AXX6</accession>
<dbReference type="AlphaFoldDB" id="A0A8H5AXX6"/>
<name>A0A8H5AXX6_9AGAR</name>